<name>A0A4Y3QYH3_STRCI</name>
<evidence type="ECO:0000313" key="5">
    <source>
        <dbReference type="Proteomes" id="UP000319210"/>
    </source>
</evidence>
<keyword evidence="5" id="KW-1185">Reference proteome</keyword>
<dbReference type="AlphaFoldDB" id="A0A4Y3QYH3"/>
<dbReference type="Pfam" id="PF07811">
    <property type="entry name" value="TadE"/>
    <property type="match status" value="1"/>
</dbReference>
<feature type="region of interest" description="Disordered" evidence="1">
    <location>
        <begin position="132"/>
        <end position="156"/>
    </location>
</feature>
<keyword evidence="2" id="KW-0472">Membrane</keyword>
<sequence>MARSDLPGGHPRTAVSARPRRRDAGAGFVTAETAVVVPLLVALVGALLWGLAAAVQRIQCVDAARAGARAAARGESAATVEQAVRETAPSGARLSVGRTGGLVRVGVRARTAGPGPLAVEIRAEAVALDERRADEGWTDPIGQGKGTAETDGAAAR</sequence>
<feature type="domain" description="TadE-like" evidence="3">
    <location>
        <begin position="27"/>
        <end position="69"/>
    </location>
</feature>
<accession>A0A4Y3QYH3</accession>
<protein>
    <recommendedName>
        <fullName evidence="3">TadE-like domain-containing protein</fullName>
    </recommendedName>
</protein>
<dbReference type="EMBL" id="BJMM01000012">
    <property type="protein sequence ID" value="GEB50301.1"/>
    <property type="molecule type" value="Genomic_DNA"/>
</dbReference>
<reference evidence="4 5" key="1">
    <citation type="submission" date="2019-06" db="EMBL/GenBank/DDBJ databases">
        <title>Whole genome shotgun sequence of Streptomyces cacaoi subsp. cacaoi NBRC 12748.</title>
        <authorList>
            <person name="Hosoyama A."/>
            <person name="Uohara A."/>
            <person name="Ohji S."/>
            <person name="Ichikawa N."/>
        </authorList>
    </citation>
    <scope>NUCLEOTIDE SEQUENCE [LARGE SCALE GENOMIC DNA]</scope>
    <source>
        <strain evidence="4 5">NBRC 12748</strain>
    </source>
</reference>
<dbReference type="Proteomes" id="UP000319210">
    <property type="component" value="Unassembled WGS sequence"/>
</dbReference>
<evidence type="ECO:0000256" key="1">
    <source>
        <dbReference type="SAM" id="MobiDB-lite"/>
    </source>
</evidence>
<feature type="transmembrane region" description="Helical" evidence="2">
    <location>
        <begin position="28"/>
        <end position="52"/>
    </location>
</feature>
<feature type="region of interest" description="Disordered" evidence="1">
    <location>
        <begin position="1"/>
        <end position="21"/>
    </location>
</feature>
<dbReference type="InterPro" id="IPR049790">
    <property type="entry name" value="Rv3655c/TadE"/>
</dbReference>
<keyword evidence="2" id="KW-1133">Transmembrane helix</keyword>
<evidence type="ECO:0000256" key="2">
    <source>
        <dbReference type="SAM" id="Phobius"/>
    </source>
</evidence>
<evidence type="ECO:0000313" key="4">
    <source>
        <dbReference type="EMBL" id="GEB50301.1"/>
    </source>
</evidence>
<evidence type="ECO:0000259" key="3">
    <source>
        <dbReference type="Pfam" id="PF07811"/>
    </source>
</evidence>
<keyword evidence="2" id="KW-0812">Transmembrane</keyword>
<comment type="caution">
    <text evidence="4">The sequence shown here is derived from an EMBL/GenBank/DDBJ whole genome shotgun (WGS) entry which is preliminary data.</text>
</comment>
<dbReference type="InterPro" id="IPR012495">
    <property type="entry name" value="TadE-like_dom"/>
</dbReference>
<dbReference type="NCBIfam" id="NF041390">
    <property type="entry name" value="TadE_Rv3655c"/>
    <property type="match status" value="1"/>
</dbReference>
<organism evidence="4 5">
    <name type="scientific">Streptomyces cacaoi</name>
    <dbReference type="NCBI Taxonomy" id="1898"/>
    <lineage>
        <taxon>Bacteria</taxon>
        <taxon>Bacillati</taxon>
        <taxon>Actinomycetota</taxon>
        <taxon>Actinomycetes</taxon>
        <taxon>Kitasatosporales</taxon>
        <taxon>Streptomycetaceae</taxon>
        <taxon>Streptomyces</taxon>
    </lineage>
</organism>
<proteinExistence type="predicted"/>
<gene>
    <name evidence="4" type="ORF">SCA03_28520</name>
</gene>